<dbReference type="InterPro" id="IPR010998">
    <property type="entry name" value="Integrase_recombinase_N"/>
</dbReference>
<evidence type="ECO:0000256" key="4">
    <source>
        <dbReference type="ARBA" id="ARBA00023172"/>
    </source>
</evidence>
<dbReference type="InterPro" id="IPR013762">
    <property type="entry name" value="Integrase-like_cat_sf"/>
</dbReference>
<dbReference type="RefSeq" id="WP_085399560.1">
    <property type="nucleotide sequence ID" value="NZ_NAFL01000226.1"/>
</dbReference>
<dbReference type="GO" id="GO:0006310">
    <property type="term" value="P:DNA recombination"/>
    <property type="evidence" value="ECO:0007669"/>
    <property type="project" value="UniProtKB-KW"/>
</dbReference>
<accession>A0A1Y2JUK1</accession>
<dbReference type="InterPro" id="IPR002104">
    <property type="entry name" value="Integrase_catalytic"/>
</dbReference>
<gene>
    <name evidence="7" type="ORF">BSZ19_10775</name>
</gene>
<feature type="domain" description="Tyr recombinase" evidence="6">
    <location>
        <begin position="182"/>
        <end position="348"/>
    </location>
</feature>
<name>A0A1Y2JUK1_BRAJP</name>
<dbReference type="Pfam" id="PF00589">
    <property type="entry name" value="Phage_integrase"/>
    <property type="match status" value="1"/>
</dbReference>
<comment type="caution">
    <text evidence="7">The sequence shown here is derived from an EMBL/GenBank/DDBJ whole genome shotgun (WGS) entry which is preliminary data.</text>
</comment>
<evidence type="ECO:0000313" key="7">
    <source>
        <dbReference type="EMBL" id="OSJ34883.1"/>
    </source>
</evidence>
<proteinExistence type="inferred from homology"/>
<dbReference type="Proteomes" id="UP000193335">
    <property type="component" value="Unassembled WGS sequence"/>
</dbReference>
<dbReference type="InterPro" id="IPR050808">
    <property type="entry name" value="Phage_Integrase"/>
</dbReference>
<dbReference type="PROSITE" id="PS51898">
    <property type="entry name" value="TYR_RECOMBINASE"/>
    <property type="match status" value="1"/>
</dbReference>
<evidence type="ECO:0000259" key="6">
    <source>
        <dbReference type="PROSITE" id="PS51898"/>
    </source>
</evidence>
<feature type="region of interest" description="Disordered" evidence="5">
    <location>
        <begin position="164"/>
        <end position="184"/>
    </location>
</feature>
<sequence>MPEQRLKYVHRVPDRSGKTRHYFRIRRAEYAIQGEPGSAEYLKNYHALLALHQPRDRIRGGSKASRRALFQNWRPGSVGSVIRKYLKSNQHAALGDRTRLAYRRALEVIREKIGNRILVRLDTDDVDFYCAQIANEHGPSTADLHRHLISTLWKFSKGLRECRRKGRSNPTASANKHYRVKSPHKPWPVSVQRAFLQAAHPTLHLAFHLLLYTGQRRGDVVAMKWCDFDGNKIHIAQQKTAETISIHAHRRLREVLRATPRVSEHILTNRWGKPCTPGALTTAVKRRLKEIGAPRYTLHGLRKSAAVTLAELGCSELEIMAVLGHKTSKMALYYCREANKTRLNERAIRVWEEAGE</sequence>
<evidence type="ECO:0000313" key="8">
    <source>
        <dbReference type="Proteomes" id="UP000193335"/>
    </source>
</evidence>
<evidence type="ECO:0000256" key="1">
    <source>
        <dbReference type="ARBA" id="ARBA00008857"/>
    </source>
</evidence>
<organism evidence="7 8">
    <name type="scientific">Bradyrhizobium japonicum</name>
    <dbReference type="NCBI Taxonomy" id="375"/>
    <lineage>
        <taxon>Bacteria</taxon>
        <taxon>Pseudomonadati</taxon>
        <taxon>Pseudomonadota</taxon>
        <taxon>Alphaproteobacteria</taxon>
        <taxon>Hyphomicrobiales</taxon>
        <taxon>Nitrobacteraceae</taxon>
        <taxon>Bradyrhizobium</taxon>
    </lineage>
</organism>
<keyword evidence="2" id="KW-0229">DNA integration</keyword>
<evidence type="ECO:0000256" key="5">
    <source>
        <dbReference type="SAM" id="MobiDB-lite"/>
    </source>
</evidence>
<comment type="similarity">
    <text evidence="1">Belongs to the 'phage' integrase family.</text>
</comment>
<keyword evidence="3" id="KW-0238">DNA-binding</keyword>
<protein>
    <recommendedName>
        <fullName evidence="6">Tyr recombinase domain-containing protein</fullName>
    </recommendedName>
</protein>
<dbReference type="Gene3D" id="1.10.150.130">
    <property type="match status" value="1"/>
</dbReference>
<dbReference type="Gene3D" id="1.10.443.10">
    <property type="entry name" value="Intergrase catalytic core"/>
    <property type="match status" value="1"/>
</dbReference>
<reference evidence="7 8" key="1">
    <citation type="submission" date="2017-03" db="EMBL/GenBank/DDBJ databases">
        <title>Whole genome sequences of fourteen strains of Bradyrhizobium canariense and one strain of Bradyrhizobium japonicum isolated from Lupinus (Papilionoideae: Genisteae) species in Algeria.</title>
        <authorList>
            <person name="Crovadore J."/>
            <person name="Chekireb D."/>
            <person name="Brachmann A."/>
            <person name="Chablais R."/>
            <person name="Cochard B."/>
            <person name="Lefort F."/>
        </authorList>
    </citation>
    <scope>NUCLEOTIDE SEQUENCE [LARGE SCALE GENOMIC DNA]</scope>
    <source>
        <strain evidence="7 8">UBMA197</strain>
    </source>
</reference>
<dbReference type="GO" id="GO:0015074">
    <property type="term" value="P:DNA integration"/>
    <property type="evidence" value="ECO:0007669"/>
    <property type="project" value="UniProtKB-KW"/>
</dbReference>
<dbReference type="InterPro" id="IPR011010">
    <property type="entry name" value="DNA_brk_join_enz"/>
</dbReference>
<dbReference type="EMBL" id="NAFL01000226">
    <property type="protein sequence ID" value="OSJ34883.1"/>
    <property type="molecule type" value="Genomic_DNA"/>
</dbReference>
<dbReference type="SUPFAM" id="SSF56349">
    <property type="entry name" value="DNA breaking-rejoining enzymes"/>
    <property type="match status" value="1"/>
</dbReference>
<keyword evidence="4" id="KW-0233">DNA recombination</keyword>
<dbReference type="GO" id="GO:0003677">
    <property type="term" value="F:DNA binding"/>
    <property type="evidence" value="ECO:0007669"/>
    <property type="project" value="UniProtKB-KW"/>
</dbReference>
<evidence type="ECO:0000256" key="3">
    <source>
        <dbReference type="ARBA" id="ARBA00023125"/>
    </source>
</evidence>
<dbReference type="PANTHER" id="PTHR30629">
    <property type="entry name" value="PROPHAGE INTEGRASE"/>
    <property type="match status" value="1"/>
</dbReference>
<evidence type="ECO:0000256" key="2">
    <source>
        <dbReference type="ARBA" id="ARBA00022908"/>
    </source>
</evidence>
<dbReference type="AlphaFoldDB" id="A0A1Y2JUK1"/>
<dbReference type="PANTHER" id="PTHR30629:SF2">
    <property type="entry name" value="PROPHAGE INTEGRASE INTS-RELATED"/>
    <property type="match status" value="1"/>
</dbReference>